<protein>
    <recommendedName>
        <fullName evidence="6">Necrosis inducing protein</fullName>
    </recommendedName>
</protein>
<feature type="signal peptide" evidence="3">
    <location>
        <begin position="1"/>
        <end position="18"/>
    </location>
</feature>
<dbReference type="AlphaFoldDB" id="A0A4R8RP57"/>
<sequence length="299" mass="32511">MLAKRFAFCLAAVGSAASVLTPRGGDTAVGNHWTDHDKVTPLPELPDDGLLGQLEKRFSPILYAYQGCIPYAAVNSDGYAGGGLRPTGDTGGDCRDFSQTGQLYATVGKSHGRWAVLYSYYLPKVHGPAEQHRHHWLSLVVWLSITKCPAKAENAKVLATSFSTAPGEFVRRIDTIFTTALGGNSSGPRTHPVVRYDGGQPLLPSPFAPEAFRFDDDPEVEVEEPPRRLAGAASGQTDPLAPPLVGWEKLPPLVKEQFNGIQYEHTKVPFSANNVQQYLDAAYADHIFSNSPIEYECQT</sequence>
<proteinExistence type="inferred from homology"/>
<dbReference type="STRING" id="5466.A0A4R8RP57"/>
<keyword evidence="5" id="KW-1185">Reference proteome</keyword>
<dbReference type="PANTHER" id="PTHR33657:SF8">
    <property type="entry name" value="DOMAIN PROTEIN, PUTATIVE (AFU_ORTHOLOGUE AFUA_5G00600)-RELATED"/>
    <property type="match status" value="1"/>
</dbReference>
<dbReference type="EMBL" id="RYZW01000017">
    <property type="protein sequence ID" value="TDZ67361.1"/>
    <property type="molecule type" value="Genomic_DNA"/>
</dbReference>
<accession>A0A4R8RP57</accession>
<keyword evidence="3" id="KW-0732">Signal</keyword>
<dbReference type="PANTHER" id="PTHR33657">
    <property type="entry name" value="DOMAIN PROTEIN, PUTATIVE (AFU_ORTHOLOGUE AFUA_5G00600)-RELATED"/>
    <property type="match status" value="1"/>
</dbReference>
<feature type="chain" id="PRO_5020404541" description="Necrosis inducing protein" evidence="3">
    <location>
        <begin position="19"/>
        <end position="299"/>
    </location>
</feature>
<comment type="similarity">
    <text evidence="1">Belongs to the Necrosis inducing protein (NPP1) family.</text>
</comment>
<dbReference type="InterPro" id="IPR008701">
    <property type="entry name" value="NPP1"/>
</dbReference>
<reference evidence="4 5" key="1">
    <citation type="submission" date="2018-12" db="EMBL/GenBank/DDBJ databases">
        <title>Genome sequence and assembly of Colletotrichum trifolii.</title>
        <authorList>
            <person name="Gan P."/>
            <person name="Shirasu K."/>
        </authorList>
    </citation>
    <scope>NUCLEOTIDE SEQUENCE [LARGE SCALE GENOMIC DNA]</scope>
    <source>
        <strain evidence="4 5">543-2</strain>
    </source>
</reference>
<gene>
    <name evidence="4" type="ORF">CTRI78_v002972</name>
</gene>
<dbReference type="Proteomes" id="UP000295703">
    <property type="component" value="Unassembled WGS sequence"/>
</dbReference>
<evidence type="ECO:0008006" key="6">
    <source>
        <dbReference type="Google" id="ProtNLM"/>
    </source>
</evidence>
<organism evidence="4 5">
    <name type="scientific">Colletotrichum trifolii</name>
    <dbReference type="NCBI Taxonomy" id="5466"/>
    <lineage>
        <taxon>Eukaryota</taxon>
        <taxon>Fungi</taxon>
        <taxon>Dikarya</taxon>
        <taxon>Ascomycota</taxon>
        <taxon>Pezizomycotina</taxon>
        <taxon>Sordariomycetes</taxon>
        <taxon>Hypocreomycetidae</taxon>
        <taxon>Glomerellales</taxon>
        <taxon>Glomerellaceae</taxon>
        <taxon>Colletotrichum</taxon>
        <taxon>Colletotrichum orbiculare species complex</taxon>
    </lineage>
</organism>
<comment type="caution">
    <text evidence="4">The sequence shown here is derived from an EMBL/GenBank/DDBJ whole genome shotgun (WGS) entry which is preliminary data.</text>
</comment>
<name>A0A4R8RP57_COLTR</name>
<evidence type="ECO:0000313" key="4">
    <source>
        <dbReference type="EMBL" id="TDZ67361.1"/>
    </source>
</evidence>
<keyword evidence="2" id="KW-0843">Virulence</keyword>
<dbReference type="Pfam" id="PF05630">
    <property type="entry name" value="NPP1"/>
    <property type="match status" value="1"/>
</dbReference>
<evidence type="ECO:0000313" key="5">
    <source>
        <dbReference type="Proteomes" id="UP000295703"/>
    </source>
</evidence>
<evidence type="ECO:0000256" key="1">
    <source>
        <dbReference type="ARBA" id="ARBA00009520"/>
    </source>
</evidence>
<evidence type="ECO:0000256" key="2">
    <source>
        <dbReference type="ARBA" id="ARBA00023026"/>
    </source>
</evidence>
<evidence type="ECO:0000256" key="3">
    <source>
        <dbReference type="SAM" id="SignalP"/>
    </source>
</evidence>